<evidence type="ECO:0000313" key="1">
    <source>
        <dbReference type="EMBL" id="CAI9170522.1"/>
    </source>
</evidence>
<gene>
    <name evidence="1" type="ORF">MRATA1EN1_LOCUS19484</name>
</gene>
<accession>A0ABN8Z9D7</accession>
<name>A0ABN8Z9D7_RANTA</name>
<sequence>MAAVTIIISGRGSVGIMYSTPSPGTMMSDDAGSASNWGLNSGWGCFWEICYSSSELQDENQSSRFVAQALRDLGPGVESKTVSQSRIFWLQVTEDPLEEEIETHSSILA</sequence>
<proteinExistence type="predicted"/>
<reference evidence="1" key="1">
    <citation type="submission" date="2023-04" db="EMBL/GenBank/DDBJ databases">
        <authorList>
            <consortium name="ELIXIR-Norway"/>
        </authorList>
    </citation>
    <scope>NUCLEOTIDE SEQUENCE [LARGE SCALE GENOMIC DNA]</scope>
</reference>
<evidence type="ECO:0000313" key="2">
    <source>
        <dbReference type="Proteomes" id="UP001176941"/>
    </source>
</evidence>
<organism evidence="1 2">
    <name type="scientific">Rangifer tarandus platyrhynchus</name>
    <name type="common">Svalbard reindeer</name>
    <dbReference type="NCBI Taxonomy" id="3082113"/>
    <lineage>
        <taxon>Eukaryota</taxon>
        <taxon>Metazoa</taxon>
        <taxon>Chordata</taxon>
        <taxon>Craniata</taxon>
        <taxon>Vertebrata</taxon>
        <taxon>Euteleostomi</taxon>
        <taxon>Mammalia</taxon>
        <taxon>Eutheria</taxon>
        <taxon>Laurasiatheria</taxon>
        <taxon>Artiodactyla</taxon>
        <taxon>Ruminantia</taxon>
        <taxon>Pecora</taxon>
        <taxon>Cervidae</taxon>
        <taxon>Odocoileinae</taxon>
        <taxon>Rangifer</taxon>
    </lineage>
</organism>
<keyword evidence="2" id="KW-1185">Reference proteome</keyword>
<protein>
    <submittedName>
        <fullName evidence="1">Uncharacterized protein</fullName>
    </submittedName>
</protein>
<dbReference type="EMBL" id="OX459939">
    <property type="protein sequence ID" value="CAI9170522.1"/>
    <property type="molecule type" value="Genomic_DNA"/>
</dbReference>
<dbReference type="Proteomes" id="UP001176941">
    <property type="component" value="Chromosome 3"/>
</dbReference>